<keyword evidence="1" id="KW-1133">Transmembrane helix</keyword>
<sequence>MRLALWFLALAVPVLGIWLLWGGGWESYFSFAGSVLWLENAGRWAWAAGILLLASDVFLPVPGTVVISALGYVYGTLLGGAVASVGLMAAGLLGYGAGRLFGEDFARRWLGDGDYEAGRRLFENGGGWLVALSRALPILPEVISCTAGLVRMPFRRFVTALACGSVPMGFLFAAIGTTGRDAPGWALALSLVIPAVLWLAAGRLRKHSGR</sequence>
<dbReference type="GO" id="GO:0005886">
    <property type="term" value="C:plasma membrane"/>
    <property type="evidence" value="ECO:0007669"/>
    <property type="project" value="TreeGrafter"/>
</dbReference>
<dbReference type="RefSeq" id="WP_200351852.1">
    <property type="nucleotide sequence ID" value="NZ_BAABHZ010000006.1"/>
</dbReference>
<dbReference type="InterPro" id="IPR032816">
    <property type="entry name" value="VTT_dom"/>
</dbReference>
<feature type="transmembrane region" description="Helical" evidence="1">
    <location>
        <begin position="157"/>
        <end position="176"/>
    </location>
</feature>
<feature type="transmembrane region" description="Helical" evidence="1">
    <location>
        <begin position="182"/>
        <end position="201"/>
    </location>
</feature>
<dbReference type="Proteomes" id="UP000600139">
    <property type="component" value="Unassembled WGS sequence"/>
</dbReference>
<evidence type="ECO:0000313" key="4">
    <source>
        <dbReference type="Proteomes" id="UP000600139"/>
    </source>
</evidence>
<dbReference type="AlphaFoldDB" id="A0A934R4S8"/>
<dbReference type="EMBL" id="JAENIK010000011">
    <property type="protein sequence ID" value="MBK1816929.1"/>
    <property type="molecule type" value="Genomic_DNA"/>
</dbReference>
<organism evidence="3 4">
    <name type="scientific">Luteolibacter yonseiensis</name>
    <dbReference type="NCBI Taxonomy" id="1144680"/>
    <lineage>
        <taxon>Bacteria</taxon>
        <taxon>Pseudomonadati</taxon>
        <taxon>Verrucomicrobiota</taxon>
        <taxon>Verrucomicrobiia</taxon>
        <taxon>Verrucomicrobiales</taxon>
        <taxon>Verrucomicrobiaceae</taxon>
        <taxon>Luteolibacter</taxon>
    </lineage>
</organism>
<proteinExistence type="predicted"/>
<name>A0A934R4S8_9BACT</name>
<protein>
    <submittedName>
        <fullName evidence="3">VTT domain-containing protein</fullName>
    </submittedName>
</protein>
<reference evidence="3" key="1">
    <citation type="submission" date="2021-01" db="EMBL/GenBank/DDBJ databases">
        <title>Modified the classification status of verrucomicrobia.</title>
        <authorList>
            <person name="Feng X."/>
        </authorList>
    </citation>
    <scope>NUCLEOTIDE SEQUENCE</scope>
    <source>
        <strain evidence="3">JCM 18052</strain>
    </source>
</reference>
<dbReference type="Pfam" id="PF09335">
    <property type="entry name" value="VTT_dom"/>
    <property type="match status" value="1"/>
</dbReference>
<evidence type="ECO:0000256" key="1">
    <source>
        <dbReference type="SAM" id="Phobius"/>
    </source>
</evidence>
<evidence type="ECO:0000259" key="2">
    <source>
        <dbReference type="Pfam" id="PF09335"/>
    </source>
</evidence>
<dbReference type="InterPro" id="IPR051311">
    <property type="entry name" value="DedA_domain"/>
</dbReference>
<accession>A0A934R4S8</accession>
<feature type="transmembrane region" description="Helical" evidence="1">
    <location>
        <begin position="128"/>
        <end position="150"/>
    </location>
</feature>
<dbReference type="PANTHER" id="PTHR42709:SF11">
    <property type="entry name" value="DEDA FAMILY PROTEIN"/>
    <property type="match status" value="1"/>
</dbReference>
<comment type="caution">
    <text evidence="3">The sequence shown here is derived from an EMBL/GenBank/DDBJ whole genome shotgun (WGS) entry which is preliminary data.</text>
</comment>
<keyword evidence="1" id="KW-0812">Transmembrane</keyword>
<dbReference type="PANTHER" id="PTHR42709">
    <property type="entry name" value="ALKALINE PHOSPHATASE LIKE PROTEIN"/>
    <property type="match status" value="1"/>
</dbReference>
<gene>
    <name evidence="3" type="ORF">JIN84_14985</name>
</gene>
<feature type="domain" description="VTT" evidence="2">
    <location>
        <begin position="61"/>
        <end position="177"/>
    </location>
</feature>
<feature type="transmembrane region" description="Helical" evidence="1">
    <location>
        <begin position="77"/>
        <end position="97"/>
    </location>
</feature>
<keyword evidence="4" id="KW-1185">Reference proteome</keyword>
<keyword evidence="1" id="KW-0472">Membrane</keyword>
<feature type="transmembrane region" description="Helical" evidence="1">
    <location>
        <begin position="46"/>
        <end position="70"/>
    </location>
</feature>
<evidence type="ECO:0000313" key="3">
    <source>
        <dbReference type="EMBL" id="MBK1816929.1"/>
    </source>
</evidence>